<dbReference type="RefSeq" id="WP_046576922.1">
    <property type="nucleotide sequence ID" value="NZ_CP010429.1"/>
</dbReference>
<dbReference type="InterPro" id="IPR010496">
    <property type="entry name" value="AL/BT2_dom"/>
</dbReference>
<accession>A0A0E3ZZA3</accession>
<feature type="domain" description="PA14" evidence="1">
    <location>
        <begin position="267"/>
        <end position="402"/>
    </location>
</feature>
<reference evidence="2 3" key="1">
    <citation type="journal article" date="2014" name="Curr. Microbiol.">
        <title>Spirosoma radiotolerans sp. nov., a gamma-radiation-resistant bacterium isolated from gamma ray-irradiated soil.</title>
        <authorList>
            <person name="Lee J.J."/>
            <person name="Srinivasan S."/>
            <person name="Lim S."/>
            <person name="Joe M."/>
            <person name="Im S."/>
            <person name="Bae S.I."/>
            <person name="Park K.R."/>
            <person name="Han J.H."/>
            <person name="Park S.H."/>
            <person name="Joo B.M."/>
            <person name="Park S.J."/>
            <person name="Kim M.K."/>
        </authorList>
    </citation>
    <scope>NUCLEOTIDE SEQUENCE [LARGE SCALE GENOMIC DNA]</scope>
    <source>
        <strain evidence="2 3">DG5A</strain>
    </source>
</reference>
<organism evidence="2 3">
    <name type="scientific">Spirosoma radiotolerans</name>
    <dbReference type="NCBI Taxonomy" id="1379870"/>
    <lineage>
        <taxon>Bacteria</taxon>
        <taxon>Pseudomonadati</taxon>
        <taxon>Bacteroidota</taxon>
        <taxon>Cytophagia</taxon>
        <taxon>Cytophagales</taxon>
        <taxon>Cytophagaceae</taxon>
        <taxon>Spirosoma</taxon>
    </lineage>
</organism>
<dbReference type="AlphaFoldDB" id="A0A0E3ZZA3"/>
<name>A0A0E3ZZA3_9BACT</name>
<evidence type="ECO:0000313" key="3">
    <source>
        <dbReference type="Proteomes" id="UP000033054"/>
    </source>
</evidence>
<dbReference type="EMBL" id="CP010429">
    <property type="protein sequence ID" value="AKD57240.1"/>
    <property type="molecule type" value="Genomic_DNA"/>
</dbReference>
<protein>
    <recommendedName>
        <fullName evidence="1">PA14 domain-containing protein</fullName>
    </recommendedName>
</protein>
<keyword evidence="3" id="KW-1185">Reference proteome</keyword>
<dbReference type="Gene3D" id="2.60.120.560">
    <property type="entry name" value="Exo-inulinase, domain 1"/>
    <property type="match status" value="1"/>
</dbReference>
<proteinExistence type="predicted"/>
<dbReference type="OrthoDB" id="938897at2"/>
<dbReference type="SUPFAM" id="SSF56988">
    <property type="entry name" value="Anthrax protective antigen"/>
    <property type="match status" value="1"/>
</dbReference>
<gene>
    <name evidence="2" type="ORF">SD10_22445</name>
</gene>
<sequence length="633" mass="69182">MITPFSTTRFFWSMGVGWAVGIGLAVAQPAPAPGISVPLNDLSAFTSPTDNWRIVGNVRADLNKANTITTEKGSGILVNVPLAKMPVDAKNPYKYDLVTTLQHGDLDLEFDYMMASKSNSGVYLQGRYEIQLRDSWDIRTPNVHDNGAVYERWDDKRPEGQKGYEGHAARQNASRAPGLWQHMKISFQAPRFNTNGPGGVPQKTENGRVIRIELNGVPIQEDVELTGPTRGSAFADEKPLGPLRFQGDHGAVAFRNIRYVAYDKPRPELLNLKYAVYKGKYEKEPDYDKTAPESEGATKVLSASVSRIPNEFLIRYSGTLRVAEPGEYRFNLGVPGGGGMLKINNQSVITPGGWNGSGKATLPKGDLPFELFYAKFVDWAQPALGLTVAGPGVREFVISEGAGSNGEEVDPIIIDAPGNTVLRSFMDMPGEKNTQGRTLRVVHAISVGSPEQVHYTYDLDKGALVQVWRGSFLDATPMWHDRGDGSSRPMGMVQRLGAPVLFLSKLASPQANWAADTTGSSYRPKGYVLDESDRPTFRYQSFGSSIDDKIRVLPEGKGVQREVTITNPAGDLYARLISGSSITPMDGGMYLIDGQAYVRIDDASGAKPTIRDANGRQELIVPVKGKVTYSILF</sequence>
<dbReference type="Proteomes" id="UP000033054">
    <property type="component" value="Chromosome"/>
</dbReference>
<dbReference type="Pfam" id="PF06439">
    <property type="entry name" value="3keto-disac_hyd"/>
    <property type="match status" value="1"/>
</dbReference>
<dbReference type="STRING" id="1379870.SD10_22445"/>
<evidence type="ECO:0000259" key="1">
    <source>
        <dbReference type="PROSITE" id="PS51820"/>
    </source>
</evidence>
<dbReference type="GO" id="GO:0016787">
    <property type="term" value="F:hydrolase activity"/>
    <property type="evidence" value="ECO:0007669"/>
    <property type="project" value="InterPro"/>
</dbReference>
<dbReference type="InterPro" id="IPR037524">
    <property type="entry name" value="PA14/GLEYA"/>
</dbReference>
<dbReference type="PATRIC" id="fig|1379870.5.peg.4858"/>
<evidence type="ECO:0000313" key="2">
    <source>
        <dbReference type="EMBL" id="AKD57240.1"/>
    </source>
</evidence>
<dbReference type="HOGENOM" id="CLU_471639_0_0_10"/>
<dbReference type="KEGG" id="srd:SD10_22445"/>
<dbReference type="PROSITE" id="PS51820">
    <property type="entry name" value="PA14"/>
    <property type="match status" value="1"/>
</dbReference>